<feature type="domain" description="HMG box" evidence="5">
    <location>
        <begin position="39"/>
        <end position="113"/>
    </location>
</feature>
<dbReference type="PANTHER" id="PTHR46318:SF6">
    <property type="entry name" value="CHROMOSOME UNDETERMINED SCAFFOLD_121, WHOLE GENOME SHOTGUN SEQUENCE"/>
    <property type="match status" value="1"/>
</dbReference>
<keyword evidence="6" id="KW-1185">Reference proteome</keyword>
<protein>
    <submittedName>
        <fullName evidence="7">Nucleolar transcription factor 1-A</fullName>
    </submittedName>
</protein>
<evidence type="ECO:0000256" key="3">
    <source>
        <dbReference type="ARBA" id="ARBA00023242"/>
    </source>
</evidence>
<proteinExistence type="predicted"/>
<dbReference type="Proteomes" id="UP000694867">
    <property type="component" value="Unplaced"/>
</dbReference>
<evidence type="ECO:0000256" key="4">
    <source>
        <dbReference type="PROSITE-ProRule" id="PRU00267"/>
    </source>
</evidence>
<dbReference type="KEGG" id="goe:100898440"/>
<dbReference type="GO" id="GO:0005634">
    <property type="term" value="C:nucleus"/>
    <property type="evidence" value="ECO:0007669"/>
    <property type="project" value="UniProtKB-SubCell"/>
</dbReference>
<evidence type="ECO:0000256" key="1">
    <source>
        <dbReference type="ARBA" id="ARBA00004123"/>
    </source>
</evidence>
<dbReference type="PROSITE" id="PS50118">
    <property type="entry name" value="HMG_BOX_2"/>
    <property type="match status" value="1"/>
</dbReference>
<dbReference type="InterPro" id="IPR036910">
    <property type="entry name" value="HMG_box_dom_sf"/>
</dbReference>
<dbReference type="GeneID" id="100898440"/>
<evidence type="ECO:0000256" key="2">
    <source>
        <dbReference type="ARBA" id="ARBA00023125"/>
    </source>
</evidence>
<evidence type="ECO:0000313" key="7">
    <source>
        <dbReference type="RefSeq" id="XP_003737056.1"/>
    </source>
</evidence>
<sequence>MISMVRQVGKLRLGLESSVRTMASPASTAEPSPDFNWKTRTPFKRLMIKPPSNYRTVFALFVKENPILGLSTKIQTIRLGKAWGTLSDEEKQMYRDRLREHKATFDDQMREFLNSLPEEDQFNRVMYMASRERFLANRKVRHLEKVTGKPKAALNCFKMFVLEHYRHEDGTKRTEDEYEEILGAPSMGRHVVGAHKMVLRARELAVKWKKMSKAEKAVYVEKHERKSREQSEKRMEWLQSTPEDHLEALRLLRITIPQRQSIVASSGLRWPVDQSRVGEAQTPMIEKNRE</sequence>
<dbReference type="InterPro" id="IPR009071">
    <property type="entry name" value="HMG_box_dom"/>
</dbReference>
<dbReference type="PANTHER" id="PTHR46318">
    <property type="entry name" value="UPSTREAM BINDING TRANSCRIPTION FACTOR"/>
    <property type="match status" value="1"/>
</dbReference>
<gene>
    <name evidence="7" type="primary">LOC100898440</name>
</gene>
<dbReference type="SUPFAM" id="SSF47095">
    <property type="entry name" value="HMG-box"/>
    <property type="match status" value="2"/>
</dbReference>
<feature type="DNA-binding region" description="HMG box" evidence="4">
    <location>
        <begin position="39"/>
        <end position="113"/>
    </location>
</feature>
<dbReference type="AlphaFoldDB" id="A0AAJ6QLQ2"/>
<keyword evidence="2 4" id="KW-0238">DNA-binding</keyword>
<reference evidence="7" key="1">
    <citation type="submission" date="2025-08" db="UniProtKB">
        <authorList>
            <consortium name="RefSeq"/>
        </authorList>
    </citation>
    <scope>IDENTIFICATION</scope>
</reference>
<keyword evidence="3 4" id="KW-0539">Nucleus</keyword>
<dbReference type="GO" id="GO:0003677">
    <property type="term" value="F:DNA binding"/>
    <property type="evidence" value="ECO:0007669"/>
    <property type="project" value="UniProtKB-UniRule"/>
</dbReference>
<dbReference type="InterPro" id="IPR051762">
    <property type="entry name" value="UBF1"/>
</dbReference>
<evidence type="ECO:0000259" key="5">
    <source>
        <dbReference type="PROSITE" id="PS50118"/>
    </source>
</evidence>
<organism evidence="6 7">
    <name type="scientific">Galendromus occidentalis</name>
    <name type="common">western predatory mite</name>
    <dbReference type="NCBI Taxonomy" id="34638"/>
    <lineage>
        <taxon>Eukaryota</taxon>
        <taxon>Metazoa</taxon>
        <taxon>Ecdysozoa</taxon>
        <taxon>Arthropoda</taxon>
        <taxon>Chelicerata</taxon>
        <taxon>Arachnida</taxon>
        <taxon>Acari</taxon>
        <taxon>Parasitiformes</taxon>
        <taxon>Mesostigmata</taxon>
        <taxon>Gamasina</taxon>
        <taxon>Phytoseioidea</taxon>
        <taxon>Phytoseiidae</taxon>
        <taxon>Typhlodrominae</taxon>
        <taxon>Galendromus</taxon>
    </lineage>
</organism>
<name>A0AAJ6QLQ2_9ACAR</name>
<evidence type="ECO:0000313" key="6">
    <source>
        <dbReference type="Proteomes" id="UP000694867"/>
    </source>
</evidence>
<dbReference type="Gene3D" id="1.10.30.10">
    <property type="entry name" value="High mobility group box domain"/>
    <property type="match status" value="2"/>
</dbReference>
<dbReference type="RefSeq" id="XP_003737056.1">
    <property type="nucleotide sequence ID" value="XM_003737008.1"/>
</dbReference>
<comment type="subcellular location">
    <subcellularLocation>
        <location evidence="1">Nucleus</location>
    </subcellularLocation>
</comment>
<accession>A0AAJ6QLQ2</accession>